<dbReference type="AlphaFoldDB" id="A0A9W6XEC0"/>
<reference evidence="1" key="1">
    <citation type="submission" date="2023-04" db="EMBL/GenBank/DDBJ databases">
        <title>Phytophthora lilii NBRC 32176.</title>
        <authorList>
            <person name="Ichikawa N."/>
            <person name="Sato H."/>
            <person name="Tonouchi N."/>
        </authorList>
    </citation>
    <scope>NUCLEOTIDE SEQUENCE</scope>
    <source>
        <strain evidence="1">NBRC 32176</strain>
    </source>
</reference>
<keyword evidence="2" id="KW-1185">Reference proteome</keyword>
<evidence type="ECO:0000313" key="2">
    <source>
        <dbReference type="Proteomes" id="UP001165083"/>
    </source>
</evidence>
<comment type="caution">
    <text evidence="1">The sequence shown here is derived from an EMBL/GenBank/DDBJ whole genome shotgun (WGS) entry which is preliminary data.</text>
</comment>
<proteinExistence type="predicted"/>
<dbReference type="Proteomes" id="UP001165083">
    <property type="component" value="Unassembled WGS sequence"/>
</dbReference>
<organism evidence="1 2">
    <name type="scientific">Phytophthora lilii</name>
    <dbReference type="NCBI Taxonomy" id="2077276"/>
    <lineage>
        <taxon>Eukaryota</taxon>
        <taxon>Sar</taxon>
        <taxon>Stramenopiles</taxon>
        <taxon>Oomycota</taxon>
        <taxon>Peronosporomycetes</taxon>
        <taxon>Peronosporales</taxon>
        <taxon>Peronosporaceae</taxon>
        <taxon>Phytophthora</taxon>
    </lineage>
</organism>
<name>A0A9W6XEC0_9STRA</name>
<dbReference type="EMBL" id="BSXW01001433">
    <property type="protein sequence ID" value="GMF36763.1"/>
    <property type="molecule type" value="Genomic_DNA"/>
</dbReference>
<accession>A0A9W6XEC0</accession>
<protein>
    <submittedName>
        <fullName evidence="1">Unnamed protein product</fullName>
    </submittedName>
</protein>
<sequence>MAMTTRNTALRVLRSDTAPARRLLELENGDADTRALTPTPDQQQLETALTGVRQGMTALCDDLRQEVSTSLTRISTEMQEYKETWQTSSKK</sequence>
<gene>
    <name evidence="1" type="ORF">Plil01_001553700</name>
</gene>
<evidence type="ECO:0000313" key="1">
    <source>
        <dbReference type="EMBL" id="GMF36763.1"/>
    </source>
</evidence>